<comment type="subcellular location">
    <subcellularLocation>
        <location evidence="1">Membrane</location>
        <topology evidence="1">Multi-pass membrane protein</topology>
    </subcellularLocation>
</comment>
<feature type="transmembrane region" description="Helical" evidence="5">
    <location>
        <begin position="194"/>
        <end position="215"/>
    </location>
</feature>
<dbReference type="EMBL" id="LUEZ02000137">
    <property type="protein sequence ID" value="RDB16005.1"/>
    <property type="molecule type" value="Genomic_DNA"/>
</dbReference>
<dbReference type="AlphaFoldDB" id="A0A369J6H6"/>
<proteinExistence type="predicted"/>
<dbReference type="InterPro" id="IPR036259">
    <property type="entry name" value="MFS_trans_sf"/>
</dbReference>
<evidence type="ECO:0000256" key="3">
    <source>
        <dbReference type="ARBA" id="ARBA00022989"/>
    </source>
</evidence>
<organism evidence="7 8">
    <name type="scientific">Hypsizygus marmoreus</name>
    <name type="common">White beech mushroom</name>
    <name type="synonym">Agaricus marmoreus</name>
    <dbReference type="NCBI Taxonomy" id="39966"/>
    <lineage>
        <taxon>Eukaryota</taxon>
        <taxon>Fungi</taxon>
        <taxon>Dikarya</taxon>
        <taxon>Basidiomycota</taxon>
        <taxon>Agaricomycotina</taxon>
        <taxon>Agaricomycetes</taxon>
        <taxon>Agaricomycetidae</taxon>
        <taxon>Agaricales</taxon>
        <taxon>Tricholomatineae</taxon>
        <taxon>Lyophyllaceae</taxon>
        <taxon>Hypsizygus</taxon>
    </lineage>
</organism>
<evidence type="ECO:0000256" key="4">
    <source>
        <dbReference type="ARBA" id="ARBA00023136"/>
    </source>
</evidence>
<dbReference type="Proteomes" id="UP000076154">
    <property type="component" value="Unassembled WGS sequence"/>
</dbReference>
<keyword evidence="3 5" id="KW-1133">Transmembrane helix</keyword>
<sequence length="542" mass="60398">MSSSDDRKSVSTTVLAVGVVTKSLEDIHEPVDPRLSLSSRPTADQLDEGLGHQLGHLVRHPHDHQEKTSILSDEPIYIDFEEGDKRNPANFSLKKKWAITAMACFLTLFSASAASTYNMGFGSMIRDLSCTRFQATIGLSVYALGFGVVPLVSASFSEEFGRQPLYIASALGFMLMYMMVALSKNIQTVILARLLQGAFGSTGATMVGGTIADIWSARERGLPMSIFAVCALGGTGLGPIYAGWIEMNPRLEWRWIQWIQMITFASYFIFIPIIMTETRTAILLTKIAKKIRKETGDHRYRARIEDERASLQTLIFISCTRPIHLMFTEPIVLSFSLWIGFAWGITYCLITSISGVFSTLHNFNIGAVGSTFAVMTVGSIIGFFANMYQEKLYHKDFPKRGPEARLHMACAAAVFLPVGMFVYAWSSYSHVHWIVQMFGITIYVFATFAIYLAVFSYLADCYGPFASSALAGQSLARNLSATAFPLFTEQMFRKLGYRWANTLFGFIAVAMIPIPFVLFFYGPVIRRKSKFSRMVLEAQGKL</sequence>
<dbReference type="FunFam" id="1.20.1250.20:FF:000082">
    <property type="entry name" value="MFS multidrug transporter, putative"/>
    <property type="match status" value="1"/>
</dbReference>
<feature type="transmembrane region" description="Helical" evidence="5">
    <location>
        <begin position="255"/>
        <end position="276"/>
    </location>
</feature>
<feature type="transmembrane region" description="Helical" evidence="5">
    <location>
        <begin position="431"/>
        <end position="458"/>
    </location>
</feature>
<feature type="transmembrane region" description="Helical" evidence="5">
    <location>
        <begin position="406"/>
        <end position="425"/>
    </location>
</feature>
<protein>
    <submittedName>
        <fullName evidence="7">Efflux pump atB</fullName>
    </submittedName>
</protein>
<dbReference type="SUPFAM" id="SSF103473">
    <property type="entry name" value="MFS general substrate transporter"/>
    <property type="match status" value="1"/>
</dbReference>
<name>A0A369J6H6_HYPMA</name>
<keyword evidence="4 5" id="KW-0472">Membrane</keyword>
<dbReference type="OrthoDB" id="5376138at2759"/>
<dbReference type="Gene3D" id="1.20.1250.20">
    <property type="entry name" value="MFS general substrate transporter like domains"/>
    <property type="match status" value="1"/>
</dbReference>
<accession>A0A369J6H6</accession>
<feature type="transmembrane region" description="Helical" evidence="5">
    <location>
        <begin position="499"/>
        <end position="524"/>
    </location>
</feature>
<feature type="transmembrane region" description="Helical" evidence="5">
    <location>
        <begin position="331"/>
        <end position="357"/>
    </location>
</feature>
<keyword evidence="2 5" id="KW-0812">Transmembrane</keyword>
<evidence type="ECO:0000256" key="5">
    <source>
        <dbReference type="SAM" id="Phobius"/>
    </source>
</evidence>
<evidence type="ECO:0000256" key="1">
    <source>
        <dbReference type="ARBA" id="ARBA00004141"/>
    </source>
</evidence>
<feature type="transmembrane region" description="Helical" evidence="5">
    <location>
        <begin position="164"/>
        <end position="182"/>
    </location>
</feature>
<dbReference type="PANTHER" id="PTHR23502">
    <property type="entry name" value="MAJOR FACILITATOR SUPERFAMILY"/>
    <property type="match status" value="1"/>
</dbReference>
<reference evidence="7" key="1">
    <citation type="submission" date="2018-04" db="EMBL/GenBank/DDBJ databases">
        <title>Whole genome sequencing of Hypsizygus marmoreus.</title>
        <authorList>
            <person name="Choi I.-G."/>
            <person name="Min B."/>
            <person name="Kim J.-G."/>
            <person name="Kim S."/>
            <person name="Oh Y.-L."/>
            <person name="Kong W.-S."/>
            <person name="Park H."/>
            <person name="Jeong J."/>
            <person name="Song E.-S."/>
        </authorList>
    </citation>
    <scope>NUCLEOTIDE SEQUENCE [LARGE SCALE GENOMIC DNA]</scope>
    <source>
        <strain evidence="7">51987-8</strain>
    </source>
</reference>
<dbReference type="Pfam" id="PF07690">
    <property type="entry name" value="MFS_1"/>
    <property type="match status" value="1"/>
</dbReference>
<dbReference type="InParanoid" id="A0A369J6H6"/>
<dbReference type="CDD" id="cd17323">
    <property type="entry name" value="MFS_Tpo1_MDR_like"/>
    <property type="match status" value="1"/>
</dbReference>
<evidence type="ECO:0000313" key="7">
    <source>
        <dbReference type="EMBL" id="RDB16005.1"/>
    </source>
</evidence>
<feature type="domain" description="Major facilitator superfamily (MFS) profile" evidence="6">
    <location>
        <begin position="96"/>
        <end position="525"/>
    </location>
</feature>
<dbReference type="InterPro" id="IPR020846">
    <property type="entry name" value="MFS_dom"/>
</dbReference>
<dbReference type="PANTHER" id="PTHR23502:SF134">
    <property type="entry name" value="MAJOR FACILITATOR SUPERFAMILY (MFS) PROFILE DOMAIN-CONTAINING PROTEIN-RELATED"/>
    <property type="match status" value="1"/>
</dbReference>
<feature type="transmembrane region" description="Helical" evidence="5">
    <location>
        <begin position="97"/>
        <end position="117"/>
    </location>
</feature>
<keyword evidence="8" id="KW-1185">Reference proteome</keyword>
<feature type="transmembrane region" description="Helical" evidence="5">
    <location>
        <begin position="363"/>
        <end position="385"/>
    </location>
</feature>
<comment type="caution">
    <text evidence="7">The sequence shown here is derived from an EMBL/GenBank/DDBJ whole genome shotgun (WGS) entry which is preliminary data.</text>
</comment>
<evidence type="ECO:0000259" key="6">
    <source>
        <dbReference type="PROSITE" id="PS50850"/>
    </source>
</evidence>
<dbReference type="PROSITE" id="PS50850">
    <property type="entry name" value="MFS"/>
    <property type="match status" value="1"/>
</dbReference>
<dbReference type="InterPro" id="IPR011701">
    <property type="entry name" value="MFS"/>
</dbReference>
<feature type="transmembrane region" description="Helical" evidence="5">
    <location>
        <begin position="222"/>
        <end position="243"/>
    </location>
</feature>
<evidence type="ECO:0000256" key="2">
    <source>
        <dbReference type="ARBA" id="ARBA00022692"/>
    </source>
</evidence>
<gene>
    <name evidence="7" type="primary">atB_0</name>
    <name evidence="7" type="ORF">Hypma_003580</name>
</gene>
<feature type="transmembrane region" description="Helical" evidence="5">
    <location>
        <begin position="137"/>
        <end position="157"/>
    </location>
</feature>
<dbReference type="GO" id="GO:0005886">
    <property type="term" value="C:plasma membrane"/>
    <property type="evidence" value="ECO:0007669"/>
    <property type="project" value="TreeGrafter"/>
</dbReference>
<dbReference type="STRING" id="39966.A0A369J6H6"/>
<dbReference type="GO" id="GO:0022857">
    <property type="term" value="F:transmembrane transporter activity"/>
    <property type="evidence" value="ECO:0007669"/>
    <property type="project" value="InterPro"/>
</dbReference>
<evidence type="ECO:0000313" key="8">
    <source>
        <dbReference type="Proteomes" id="UP000076154"/>
    </source>
</evidence>